<protein>
    <submittedName>
        <fullName evidence="1">Uncharacterized protein</fullName>
    </submittedName>
</protein>
<name>A0A182M1T0_9DIPT</name>
<keyword evidence="2" id="KW-1185">Reference proteome</keyword>
<accession>A0A182M1T0</accession>
<evidence type="ECO:0000313" key="2">
    <source>
        <dbReference type="Proteomes" id="UP000075883"/>
    </source>
</evidence>
<organism evidence="1 2">
    <name type="scientific">Anopheles culicifacies</name>
    <dbReference type="NCBI Taxonomy" id="139723"/>
    <lineage>
        <taxon>Eukaryota</taxon>
        <taxon>Metazoa</taxon>
        <taxon>Ecdysozoa</taxon>
        <taxon>Arthropoda</taxon>
        <taxon>Hexapoda</taxon>
        <taxon>Insecta</taxon>
        <taxon>Pterygota</taxon>
        <taxon>Neoptera</taxon>
        <taxon>Endopterygota</taxon>
        <taxon>Diptera</taxon>
        <taxon>Nematocera</taxon>
        <taxon>Culicoidea</taxon>
        <taxon>Culicidae</taxon>
        <taxon>Anophelinae</taxon>
        <taxon>Anopheles</taxon>
        <taxon>culicifacies species complex</taxon>
    </lineage>
</organism>
<sequence>MGMIWSQAIGQQINPGVQKPFSLHGINAINIRTFDDEWQEVSINKKQRHLAYFILYISFLYCDGCKLLLLDKAYEQFFDSGIVSLFYVLEKHFPTMQVIILDKNSQ</sequence>
<dbReference type="Proteomes" id="UP000075883">
    <property type="component" value="Unassembled WGS sequence"/>
</dbReference>
<reference evidence="1" key="2">
    <citation type="submission" date="2020-05" db="UniProtKB">
        <authorList>
            <consortium name="EnsemblMetazoa"/>
        </authorList>
    </citation>
    <scope>IDENTIFICATION</scope>
    <source>
        <strain evidence="1">A-37</strain>
    </source>
</reference>
<dbReference type="AlphaFoldDB" id="A0A182M1T0"/>
<dbReference type="EMBL" id="AXCM01003486">
    <property type="status" value="NOT_ANNOTATED_CDS"/>
    <property type="molecule type" value="Genomic_DNA"/>
</dbReference>
<dbReference type="EnsemblMetazoa" id="ACUA007347-RA">
    <property type="protein sequence ID" value="ACUA007347-PA"/>
    <property type="gene ID" value="ACUA007347"/>
</dbReference>
<dbReference type="VEuPathDB" id="VectorBase:ACUA007347"/>
<proteinExistence type="predicted"/>
<evidence type="ECO:0000313" key="1">
    <source>
        <dbReference type="EnsemblMetazoa" id="ACUA007347-PA"/>
    </source>
</evidence>
<reference evidence="2" key="1">
    <citation type="submission" date="2013-09" db="EMBL/GenBank/DDBJ databases">
        <title>The Genome Sequence of Anopheles culicifacies species A.</title>
        <authorList>
            <consortium name="The Broad Institute Genomics Platform"/>
            <person name="Neafsey D.E."/>
            <person name="Besansky N."/>
            <person name="Howell P."/>
            <person name="Walton C."/>
            <person name="Young S.K."/>
            <person name="Zeng Q."/>
            <person name="Gargeya S."/>
            <person name="Fitzgerald M."/>
            <person name="Haas B."/>
            <person name="Abouelleil A."/>
            <person name="Allen A.W."/>
            <person name="Alvarado L."/>
            <person name="Arachchi H.M."/>
            <person name="Berlin A.M."/>
            <person name="Chapman S.B."/>
            <person name="Gainer-Dewar J."/>
            <person name="Goldberg J."/>
            <person name="Griggs A."/>
            <person name="Gujja S."/>
            <person name="Hansen M."/>
            <person name="Howarth C."/>
            <person name="Imamovic A."/>
            <person name="Ireland A."/>
            <person name="Larimer J."/>
            <person name="McCowan C."/>
            <person name="Murphy C."/>
            <person name="Pearson M."/>
            <person name="Poon T.W."/>
            <person name="Priest M."/>
            <person name="Roberts A."/>
            <person name="Saif S."/>
            <person name="Shea T."/>
            <person name="Sisk P."/>
            <person name="Sykes S."/>
            <person name="Wortman J."/>
            <person name="Nusbaum C."/>
            <person name="Birren B."/>
        </authorList>
    </citation>
    <scope>NUCLEOTIDE SEQUENCE [LARGE SCALE GENOMIC DNA]</scope>
    <source>
        <strain evidence="2">A-37</strain>
    </source>
</reference>